<dbReference type="RefSeq" id="WP_339573966.1">
    <property type="nucleotide sequence ID" value="NZ_JBBIAA010000003.1"/>
</dbReference>
<comment type="caution">
    <text evidence="3">The sequence shown here is derived from an EMBL/GenBank/DDBJ whole genome shotgun (WGS) entry which is preliminary data.</text>
</comment>
<keyword evidence="4" id="KW-1185">Reference proteome</keyword>
<reference evidence="3 4" key="1">
    <citation type="journal article" date="2017" name="Int. J. Syst. Evol. Microbiol.">
        <title>Pseudokineococcus basanitobsidens sp. nov., isolated from volcanic rock.</title>
        <authorList>
            <person name="Lee D.W."/>
            <person name="Park M.Y."/>
            <person name="Kim J.J."/>
            <person name="Kim B.S."/>
        </authorList>
    </citation>
    <scope>NUCLEOTIDE SEQUENCE [LARGE SCALE GENOMIC DNA]</scope>
    <source>
        <strain evidence="3 4">DSM 103726</strain>
    </source>
</reference>
<proteinExistence type="predicted"/>
<dbReference type="EMBL" id="JBBIAA010000003">
    <property type="protein sequence ID" value="MEJ5944581.1"/>
    <property type="molecule type" value="Genomic_DNA"/>
</dbReference>
<feature type="region of interest" description="Disordered" evidence="1">
    <location>
        <begin position="372"/>
        <end position="397"/>
    </location>
</feature>
<evidence type="ECO:0000256" key="2">
    <source>
        <dbReference type="SAM" id="SignalP"/>
    </source>
</evidence>
<name>A0ABU8RHU9_9ACTN</name>
<dbReference type="PROSITE" id="PS51318">
    <property type="entry name" value="TAT"/>
    <property type="match status" value="1"/>
</dbReference>
<organism evidence="3 4">
    <name type="scientific">Pseudokineococcus basanitobsidens</name>
    <dbReference type="NCBI Taxonomy" id="1926649"/>
    <lineage>
        <taxon>Bacteria</taxon>
        <taxon>Bacillati</taxon>
        <taxon>Actinomycetota</taxon>
        <taxon>Actinomycetes</taxon>
        <taxon>Kineosporiales</taxon>
        <taxon>Kineosporiaceae</taxon>
        <taxon>Pseudokineococcus</taxon>
    </lineage>
</organism>
<protein>
    <recommendedName>
        <fullName evidence="5">DUF4397 domain-containing protein</fullName>
    </recommendedName>
</protein>
<feature type="signal peptide" evidence="2">
    <location>
        <begin position="1"/>
        <end position="32"/>
    </location>
</feature>
<evidence type="ECO:0000313" key="3">
    <source>
        <dbReference type="EMBL" id="MEJ5944581.1"/>
    </source>
</evidence>
<gene>
    <name evidence="3" type="ORF">WDZ17_04655</name>
</gene>
<evidence type="ECO:0000256" key="1">
    <source>
        <dbReference type="SAM" id="MobiDB-lite"/>
    </source>
</evidence>
<sequence length="431" mass="43026">MRRTTTRRAASTGLGALAATTALALAAPSASAATSEIVLDPAAEEVFLSLSAYPTSSDLQESADYAPVPTSGEVTIALPSLARASGDLSAGVYELDAYEQAAGDDDLEPIATTETAPDDFTVAPGEDGASSVDVVLPVELFDDLQVDEVVVLVDGVQVDGFTEGPVLDFAVEATPSASSGRDDVVPLELAADLFAVAALEDTLEATAGAPFDLALPEESSFTALGVTSLEDAALSLYPLGDGDDFAWVSEVGTDAGAAVAASPSGAAAAAALAEGADAVTAVEAAAAAPVAATDADDIDYEDLEPDVEVSDDGRTAQVTPSADLPEGDYLLELLLPSTTDDAVLTVVFGDVELAAAAPEPTPTVTVTQPAPTTTVTAAPPRQNPGLRSNTGVEDAAPGLPDGGLVLLGSGMLAVAGATGAAAARSSRRARR</sequence>
<dbReference type="Proteomes" id="UP001387100">
    <property type="component" value="Unassembled WGS sequence"/>
</dbReference>
<keyword evidence="2" id="KW-0732">Signal</keyword>
<feature type="chain" id="PRO_5046120197" description="DUF4397 domain-containing protein" evidence="2">
    <location>
        <begin position="33"/>
        <end position="431"/>
    </location>
</feature>
<evidence type="ECO:0000313" key="4">
    <source>
        <dbReference type="Proteomes" id="UP001387100"/>
    </source>
</evidence>
<evidence type="ECO:0008006" key="5">
    <source>
        <dbReference type="Google" id="ProtNLM"/>
    </source>
</evidence>
<dbReference type="InterPro" id="IPR006311">
    <property type="entry name" value="TAT_signal"/>
</dbReference>
<accession>A0ABU8RHU9</accession>